<reference evidence="3" key="1">
    <citation type="submission" date="2020-01" db="EMBL/GenBank/DDBJ databases">
        <title>Sphingomonas sp. strain CSW-10.</title>
        <authorList>
            <person name="Chen W.-M."/>
        </authorList>
    </citation>
    <scope>NUCLEOTIDE SEQUENCE [LARGE SCALE GENOMIC DNA]</scope>
    <source>
        <strain evidence="3">FSY-8</strain>
    </source>
</reference>
<dbReference type="Pfam" id="PF08241">
    <property type="entry name" value="Methyltransf_11"/>
    <property type="match status" value="1"/>
</dbReference>
<keyword evidence="2" id="KW-0808">Transferase</keyword>
<sequence>MQLAELKPGMTVADVGAGEGYYTRLLAPMVGPKGRVLAEDIDETVLRKLGLLVQNEKLDNVAIRHGTDTNPRLPKDSFDRVFLIHMYHEVKQPYGFLWNIWPALKPGGKVVIVDRDQPTGRHGVPRNLLQCELRASGFRNTKSVLIPGTNVYYAEFQTQEMRPKPSQIAACQEGPSVASSVPAG</sequence>
<dbReference type="Gene3D" id="3.40.50.150">
    <property type="entry name" value="Vaccinia Virus protein VP39"/>
    <property type="match status" value="1"/>
</dbReference>
<dbReference type="CDD" id="cd02440">
    <property type="entry name" value="AdoMet_MTases"/>
    <property type="match status" value="1"/>
</dbReference>
<dbReference type="GO" id="GO:0008168">
    <property type="term" value="F:methyltransferase activity"/>
    <property type="evidence" value="ECO:0007669"/>
    <property type="project" value="UniProtKB-KW"/>
</dbReference>
<feature type="domain" description="Methyltransferase type 11" evidence="1">
    <location>
        <begin position="14"/>
        <end position="112"/>
    </location>
</feature>
<dbReference type="InterPro" id="IPR029063">
    <property type="entry name" value="SAM-dependent_MTases_sf"/>
</dbReference>
<comment type="caution">
    <text evidence="2">The sequence shown here is derived from an EMBL/GenBank/DDBJ whole genome shotgun (WGS) entry which is preliminary data.</text>
</comment>
<dbReference type="Proteomes" id="UP000753724">
    <property type="component" value="Unassembled WGS sequence"/>
</dbReference>
<organism evidence="2 3">
    <name type="scientific">Novosphingobium ovatum</name>
    <dbReference type="NCBI Taxonomy" id="1908523"/>
    <lineage>
        <taxon>Bacteria</taxon>
        <taxon>Pseudomonadati</taxon>
        <taxon>Pseudomonadota</taxon>
        <taxon>Alphaproteobacteria</taxon>
        <taxon>Sphingomonadales</taxon>
        <taxon>Sphingomonadaceae</taxon>
        <taxon>Novosphingobium</taxon>
    </lineage>
</organism>
<dbReference type="PANTHER" id="PTHR43861:SF1">
    <property type="entry name" value="TRANS-ACONITATE 2-METHYLTRANSFERASE"/>
    <property type="match status" value="1"/>
</dbReference>
<accession>A0ABW9XC28</accession>
<dbReference type="EMBL" id="JAAAPO010000002">
    <property type="protein sequence ID" value="NBC36091.1"/>
    <property type="molecule type" value="Genomic_DNA"/>
</dbReference>
<evidence type="ECO:0000313" key="3">
    <source>
        <dbReference type="Proteomes" id="UP000753724"/>
    </source>
</evidence>
<name>A0ABW9XC28_9SPHN</name>
<dbReference type="InterPro" id="IPR013216">
    <property type="entry name" value="Methyltransf_11"/>
</dbReference>
<evidence type="ECO:0000259" key="1">
    <source>
        <dbReference type="Pfam" id="PF08241"/>
    </source>
</evidence>
<dbReference type="PANTHER" id="PTHR43861">
    <property type="entry name" value="TRANS-ACONITATE 2-METHYLTRANSFERASE-RELATED"/>
    <property type="match status" value="1"/>
</dbReference>
<dbReference type="GO" id="GO:0032259">
    <property type="term" value="P:methylation"/>
    <property type="evidence" value="ECO:0007669"/>
    <property type="project" value="UniProtKB-KW"/>
</dbReference>
<keyword evidence="3" id="KW-1185">Reference proteome</keyword>
<keyword evidence="2" id="KW-0489">Methyltransferase</keyword>
<protein>
    <submittedName>
        <fullName evidence="2">Methyltransferase domain-containing protein</fullName>
    </submittedName>
</protein>
<proteinExistence type="predicted"/>
<evidence type="ECO:0000313" key="2">
    <source>
        <dbReference type="EMBL" id="NBC36091.1"/>
    </source>
</evidence>
<dbReference type="SUPFAM" id="SSF53335">
    <property type="entry name" value="S-adenosyl-L-methionine-dependent methyltransferases"/>
    <property type="match status" value="1"/>
</dbReference>
<gene>
    <name evidence="2" type="ORF">GTZ99_05910</name>
</gene>